<dbReference type="Pfam" id="PF07714">
    <property type="entry name" value="PK_Tyr_Ser-Thr"/>
    <property type="match status" value="1"/>
</dbReference>
<dbReference type="AlphaFoldDB" id="A0A815P060"/>
<keyword evidence="5" id="KW-0807">Transducer</keyword>
<feature type="transmembrane region" description="Helical" evidence="6">
    <location>
        <begin position="30"/>
        <end position="57"/>
    </location>
</feature>
<dbReference type="InterPro" id="IPR008266">
    <property type="entry name" value="Tyr_kinase_AS"/>
</dbReference>
<dbReference type="Proteomes" id="UP000663860">
    <property type="component" value="Unassembled WGS sequence"/>
</dbReference>
<evidence type="ECO:0000256" key="4">
    <source>
        <dbReference type="ARBA" id="ARBA00023136"/>
    </source>
</evidence>
<dbReference type="PROSITE" id="PS50011">
    <property type="entry name" value="PROTEIN_KINASE_DOM"/>
    <property type="match status" value="1"/>
</dbReference>
<dbReference type="InterPro" id="IPR050122">
    <property type="entry name" value="RTK"/>
</dbReference>
<evidence type="ECO:0000313" key="10">
    <source>
        <dbReference type="Proteomes" id="UP000663860"/>
    </source>
</evidence>
<dbReference type="PROSITE" id="PS00237">
    <property type="entry name" value="G_PROTEIN_RECEP_F1_1"/>
    <property type="match status" value="1"/>
</dbReference>
<keyword evidence="3 6" id="KW-1133">Transmembrane helix</keyword>
<comment type="similarity">
    <text evidence="5">Belongs to the G-protein coupled receptor 1 family.</text>
</comment>
<dbReference type="GO" id="GO:0043235">
    <property type="term" value="C:receptor complex"/>
    <property type="evidence" value="ECO:0007669"/>
    <property type="project" value="TreeGrafter"/>
</dbReference>
<dbReference type="InterPro" id="IPR011009">
    <property type="entry name" value="Kinase-like_dom_sf"/>
</dbReference>
<dbReference type="Gene3D" id="1.20.1070.10">
    <property type="entry name" value="Rhodopsin 7-helix transmembrane proteins"/>
    <property type="match status" value="1"/>
</dbReference>
<dbReference type="PROSITE" id="PS50262">
    <property type="entry name" value="G_PROTEIN_RECEP_F1_2"/>
    <property type="match status" value="1"/>
</dbReference>
<evidence type="ECO:0000256" key="2">
    <source>
        <dbReference type="ARBA" id="ARBA00022692"/>
    </source>
</evidence>
<dbReference type="GO" id="GO:0005524">
    <property type="term" value="F:ATP binding"/>
    <property type="evidence" value="ECO:0007669"/>
    <property type="project" value="InterPro"/>
</dbReference>
<dbReference type="GO" id="GO:0007169">
    <property type="term" value="P:cell surface receptor protein tyrosine kinase signaling pathway"/>
    <property type="evidence" value="ECO:0007669"/>
    <property type="project" value="TreeGrafter"/>
</dbReference>
<evidence type="ECO:0000313" key="9">
    <source>
        <dbReference type="EMBL" id="CAF1442733.1"/>
    </source>
</evidence>
<evidence type="ECO:0008006" key="11">
    <source>
        <dbReference type="Google" id="ProtNLM"/>
    </source>
</evidence>
<dbReference type="GO" id="GO:0005886">
    <property type="term" value="C:plasma membrane"/>
    <property type="evidence" value="ECO:0007669"/>
    <property type="project" value="TreeGrafter"/>
</dbReference>
<reference evidence="9" key="1">
    <citation type="submission" date="2021-02" db="EMBL/GenBank/DDBJ databases">
        <authorList>
            <person name="Nowell W R."/>
        </authorList>
    </citation>
    <scope>NUCLEOTIDE SEQUENCE</scope>
</reference>
<name>A0A815P060_9BILA</name>
<feature type="domain" description="Protein kinase" evidence="7">
    <location>
        <begin position="306"/>
        <end position="571"/>
    </location>
</feature>
<evidence type="ECO:0000256" key="3">
    <source>
        <dbReference type="ARBA" id="ARBA00022989"/>
    </source>
</evidence>
<keyword evidence="5" id="KW-0297">G-protein coupled receptor</keyword>
<comment type="subcellular location">
    <subcellularLocation>
        <location evidence="1">Membrane</location>
    </subcellularLocation>
</comment>
<accession>A0A815P060</accession>
<feature type="transmembrane region" description="Helical" evidence="6">
    <location>
        <begin position="210"/>
        <end position="231"/>
    </location>
</feature>
<dbReference type="PROSITE" id="PS00109">
    <property type="entry name" value="PROTEIN_KINASE_TYR"/>
    <property type="match status" value="1"/>
</dbReference>
<dbReference type="CDD" id="cd00192">
    <property type="entry name" value="PTKc"/>
    <property type="match status" value="1"/>
</dbReference>
<dbReference type="InterPro" id="IPR000276">
    <property type="entry name" value="GPCR_Rhodpsn"/>
</dbReference>
<evidence type="ECO:0000259" key="7">
    <source>
        <dbReference type="PROSITE" id="PS50011"/>
    </source>
</evidence>
<proteinExistence type="inferred from homology"/>
<evidence type="ECO:0000256" key="6">
    <source>
        <dbReference type="SAM" id="Phobius"/>
    </source>
</evidence>
<comment type="caution">
    <text evidence="9">The sequence shown here is derived from an EMBL/GenBank/DDBJ whole genome shotgun (WGS) entry which is preliminary data.</text>
</comment>
<evidence type="ECO:0000256" key="5">
    <source>
        <dbReference type="RuleBase" id="RU000688"/>
    </source>
</evidence>
<dbReference type="InterPro" id="IPR000719">
    <property type="entry name" value="Prot_kinase_dom"/>
</dbReference>
<dbReference type="InterPro" id="IPR020635">
    <property type="entry name" value="Tyr_kinase_cat_dom"/>
</dbReference>
<keyword evidence="4 6" id="KW-0472">Membrane</keyword>
<sequence length="571" mass="66294">MFTNNYSLSTESTIWNNTISESTVLFHHPILYGLAIYALFLIIIGTIGNILTIIILLRPNLRQYTTMRYLIAVAIADLSSLYSWNLNLFYKHLINPYQNDLEDSSILLCRFISFMAFVSLQLSSWYLTLVSLDRCLNIHFLFWHRKIGRANYVIYITLIVTIIIVLINSHLLFLNGYQQSNCIPFKKRTCIICYSHPNDPYYIFPKWEKIHVIIYNLIPFSIMLISNCFIIRRSIPSTMIRTVSIDTKKRLSQNYRQQVTLQHTFFSSFRQLINDERVRSVIPLTEILPYSIEFDEKIWNIPFDDLKIEEKISGGYFGEVARANWHIKDRIIPIAVKKLHVNGVNKAVEREIDAMKNLANLHIISLYGISQSPVTNELLIITEFMQNGDLKAWLKKLPNLPEFSVLLSFAKDIATGMAYLEHRNYVHRDLACRNILLSRCSKKVKIADFGLSTIIDTNDTGRREEALSQKLPTRWLAPELLNDQAAYSIKSDIWAFGIVLIEIWLKGDDPYAENIHAWIQSAVSTGHVHEKPDLCPNDFYEKIICECLKFQANDRPTFSNLRQSLGKWKYS</sequence>
<feature type="transmembrane region" description="Helical" evidence="6">
    <location>
        <begin position="110"/>
        <end position="132"/>
    </location>
</feature>
<protein>
    <recommendedName>
        <fullName evidence="11">Non-specific protein-tyrosine kinase</fullName>
    </recommendedName>
</protein>
<feature type="transmembrane region" description="Helical" evidence="6">
    <location>
        <begin position="152"/>
        <end position="173"/>
    </location>
</feature>
<organism evidence="9 10">
    <name type="scientific">Adineta steineri</name>
    <dbReference type="NCBI Taxonomy" id="433720"/>
    <lineage>
        <taxon>Eukaryota</taxon>
        <taxon>Metazoa</taxon>
        <taxon>Spiralia</taxon>
        <taxon>Gnathifera</taxon>
        <taxon>Rotifera</taxon>
        <taxon>Eurotatoria</taxon>
        <taxon>Bdelloidea</taxon>
        <taxon>Adinetida</taxon>
        <taxon>Adinetidae</taxon>
        <taxon>Adineta</taxon>
    </lineage>
</organism>
<dbReference type="GO" id="GO:0004714">
    <property type="term" value="F:transmembrane receptor protein tyrosine kinase activity"/>
    <property type="evidence" value="ECO:0007669"/>
    <property type="project" value="TreeGrafter"/>
</dbReference>
<dbReference type="PRINTS" id="PR00237">
    <property type="entry name" value="GPCRRHODOPSN"/>
</dbReference>
<dbReference type="SUPFAM" id="SSF56112">
    <property type="entry name" value="Protein kinase-like (PK-like)"/>
    <property type="match status" value="1"/>
</dbReference>
<evidence type="ECO:0000259" key="8">
    <source>
        <dbReference type="PROSITE" id="PS50262"/>
    </source>
</evidence>
<gene>
    <name evidence="9" type="ORF">IZO911_LOCUS41893</name>
</gene>
<dbReference type="Pfam" id="PF00001">
    <property type="entry name" value="7tm_1"/>
    <property type="match status" value="1"/>
</dbReference>
<dbReference type="GO" id="GO:0004930">
    <property type="term" value="F:G protein-coupled receptor activity"/>
    <property type="evidence" value="ECO:0007669"/>
    <property type="project" value="UniProtKB-KW"/>
</dbReference>
<evidence type="ECO:0000256" key="1">
    <source>
        <dbReference type="ARBA" id="ARBA00004370"/>
    </source>
</evidence>
<dbReference type="SUPFAM" id="SSF81321">
    <property type="entry name" value="Family A G protein-coupled receptor-like"/>
    <property type="match status" value="1"/>
</dbReference>
<dbReference type="PANTHER" id="PTHR24416">
    <property type="entry name" value="TYROSINE-PROTEIN KINASE RECEPTOR"/>
    <property type="match status" value="1"/>
</dbReference>
<dbReference type="PRINTS" id="PR00109">
    <property type="entry name" value="TYRKINASE"/>
</dbReference>
<keyword evidence="5" id="KW-0675">Receptor</keyword>
<dbReference type="SMART" id="SM00219">
    <property type="entry name" value="TyrKc"/>
    <property type="match status" value="1"/>
</dbReference>
<dbReference type="EMBL" id="CAJNOE010001679">
    <property type="protein sequence ID" value="CAF1442733.1"/>
    <property type="molecule type" value="Genomic_DNA"/>
</dbReference>
<dbReference type="InterPro" id="IPR001245">
    <property type="entry name" value="Ser-Thr/Tyr_kinase_cat_dom"/>
</dbReference>
<dbReference type="InterPro" id="IPR017452">
    <property type="entry name" value="GPCR_Rhodpsn_7TM"/>
</dbReference>
<dbReference type="PANTHER" id="PTHR24416:SF621">
    <property type="entry name" value="TYROSINE KINASE RECEPTOR CAD96CA"/>
    <property type="match status" value="1"/>
</dbReference>
<feature type="domain" description="G-protein coupled receptors family 1 profile" evidence="8">
    <location>
        <begin position="48"/>
        <end position="232"/>
    </location>
</feature>
<dbReference type="Gene3D" id="1.10.510.10">
    <property type="entry name" value="Transferase(Phosphotransferase) domain 1"/>
    <property type="match status" value="1"/>
</dbReference>
<feature type="transmembrane region" description="Helical" evidence="6">
    <location>
        <begin position="69"/>
        <end position="90"/>
    </location>
</feature>
<keyword evidence="2 5" id="KW-0812">Transmembrane</keyword>